<accession>A0A2U3QGB8</accession>
<feature type="domain" description="SsuA/THI5-like" evidence="12">
    <location>
        <begin position="65"/>
        <end position="274"/>
    </location>
</feature>
<dbReference type="EMBL" id="OUUY01000070">
    <property type="protein sequence ID" value="SPQ00471.1"/>
    <property type="molecule type" value="Genomic_DNA"/>
</dbReference>
<keyword evidence="9" id="KW-0408">Iron</keyword>
<keyword evidence="6" id="KW-0479">Metal-binding</keyword>
<dbReference type="InterPro" id="IPR015168">
    <property type="entry name" value="SsuA/THI5"/>
</dbReference>
<dbReference type="Proteomes" id="UP000245125">
    <property type="component" value="Unassembled WGS sequence"/>
</dbReference>
<keyword evidence="14" id="KW-1185">Reference proteome</keyword>
<dbReference type="AlphaFoldDB" id="A0A2U3QGB8"/>
<dbReference type="GO" id="GO:0009228">
    <property type="term" value="P:thiamine biosynthetic process"/>
    <property type="evidence" value="ECO:0007669"/>
    <property type="project" value="UniProtKB-KW"/>
</dbReference>
<gene>
    <name evidence="13" type="ORF">NBG4_250003</name>
</gene>
<keyword evidence="8" id="KW-0784">Thiamine biosynthesis</keyword>
<comment type="similarity">
    <text evidence="3">Belongs to the NMT1/THI5 family.</text>
</comment>
<dbReference type="Pfam" id="PF09084">
    <property type="entry name" value="NMT1"/>
    <property type="match status" value="1"/>
</dbReference>
<organism evidence="13 14">
    <name type="scientific">Candidatus Sulfobium mesophilum</name>
    <dbReference type="NCBI Taxonomy" id="2016548"/>
    <lineage>
        <taxon>Bacteria</taxon>
        <taxon>Pseudomonadati</taxon>
        <taxon>Nitrospirota</taxon>
        <taxon>Nitrospiria</taxon>
        <taxon>Nitrospirales</taxon>
        <taxon>Nitrospiraceae</taxon>
        <taxon>Candidatus Sulfobium</taxon>
    </lineage>
</organism>
<name>A0A2U3QGB8_9BACT</name>
<evidence type="ECO:0000256" key="11">
    <source>
        <dbReference type="ARBA" id="ARBA00048179"/>
    </source>
</evidence>
<dbReference type="GO" id="GO:0046872">
    <property type="term" value="F:metal ion binding"/>
    <property type="evidence" value="ECO:0007669"/>
    <property type="project" value="UniProtKB-KW"/>
</dbReference>
<evidence type="ECO:0000256" key="1">
    <source>
        <dbReference type="ARBA" id="ARBA00003469"/>
    </source>
</evidence>
<evidence type="ECO:0000256" key="6">
    <source>
        <dbReference type="ARBA" id="ARBA00022723"/>
    </source>
</evidence>
<comment type="function">
    <text evidence="1">Responsible for the formation of the pyrimidine heterocycle in the thiamine biosynthesis pathway. Catalyzes the formation of hydroxymethylpyrimidine phosphate (HMP-P) from histidine and pyridoxal phosphate (PLP). The protein uses PLP and the active site histidine to form HMP-P, generating an inactive enzyme. The enzyme can only undergo a single turnover, which suggests it is a suicide enzyme.</text>
</comment>
<dbReference type="OrthoDB" id="9180959at2"/>
<evidence type="ECO:0000256" key="3">
    <source>
        <dbReference type="ARBA" id="ARBA00009406"/>
    </source>
</evidence>
<comment type="pathway">
    <text evidence="2">Cofactor biosynthesis; thiamine diphosphate biosynthesis.</text>
</comment>
<evidence type="ECO:0000256" key="10">
    <source>
        <dbReference type="ARBA" id="ARBA00033171"/>
    </source>
</evidence>
<dbReference type="PANTHER" id="PTHR31528:SF1">
    <property type="entry name" value="4-AMINO-5-HYDROXYMETHYL-2-METHYLPYRIMIDINE PHOSPHATE SYNTHASE THI11-RELATED"/>
    <property type="match status" value="1"/>
</dbReference>
<evidence type="ECO:0000256" key="7">
    <source>
        <dbReference type="ARBA" id="ARBA00022898"/>
    </source>
</evidence>
<dbReference type="PANTHER" id="PTHR31528">
    <property type="entry name" value="4-AMINO-5-HYDROXYMETHYL-2-METHYLPYRIMIDINE PHOSPHATE SYNTHASE THI11-RELATED"/>
    <property type="match status" value="1"/>
</dbReference>
<evidence type="ECO:0000256" key="2">
    <source>
        <dbReference type="ARBA" id="ARBA00004948"/>
    </source>
</evidence>
<evidence type="ECO:0000256" key="5">
    <source>
        <dbReference type="ARBA" id="ARBA00022679"/>
    </source>
</evidence>
<comment type="subunit">
    <text evidence="4">Homodimer.</text>
</comment>
<evidence type="ECO:0000256" key="9">
    <source>
        <dbReference type="ARBA" id="ARBA00023004"/>
    </source>
</evidence>
<reference evidence="14" key="1">
    <citation type="submission" date="2018-03" db="EMBL/GenBank/DDBJ databases">
        <authorList>
            <person name="Zecchin S."/>
        </authorList>
    </citation>
    <scope>NUCLEOTIDE SEQUENCE [LARGE SCALE GENOMIC DNA]</scope>
</reference>
<protein>
    <recommendedName>
        <fullName evidence="10">Thiamine pyrimidine synthase</fullName>
    </recommendedName>
</protein>
<evidence type="ECO:0000259" key="12">
    <source>
        <dbReference type="Pfam" id="PF09084"/>
    </source>
</evidence>
<keyword evidence="5" id="KW-0808">Transferase</keyword>
<dbReference type="GO" id="GO:0016740">
    <property type="term" value="F:transferase activity"/>
    <property type="evidence" value="ECO:0007669"/>
    <property type="project" value="UniProtKB-KW"/>
</dbReference>
<evidence type="ECO:0000256" key="4">
    <source>
        <dbReference type="ARBA" id="ARBA00011738"/>
    </source>
</evidence>
<dbReference type="SUPFAM" id="SSF53850">
    <property type="entry name" value="Periplasmic binding protein-like II"/>
    <property type="match status" value="1"/>
</dbReference>
<keyword evidence="7" id="KW-0663">Pyridoxal phosphate</keyword>
<evidence type="ECO:0000256" key="8">
    <source>
        <dbReference type="ARBA" id="ARBA00022977"/>
    </source>
</evidence>
<evidence type="ECO:0000313" key="13">
    <source>
        <dbReference type="EMBL" id="SPQ00471.1"/>
    </source>
</evidence>
<dbReference type="InterPro" id="IPR027939">
    <property type="entry name" value="NMT1/THI5"/>
</dbReference>
<proteinExistence type="inferred from homology"/>
<comment type="catalytic activity">
    <reaction evidence="11">
        <text>N(6)-(pyridoxal phosphate)-L-lysyl-[4-amino-5-hydroxymethyl-2-methylpyrimidine phosphate synthase] + L-histidyl-[4-amino-5-hydroxymethyl-2-methylpyrimidine phosphate synthase] + 2 Fe(3+) + 4 H2O = L-lysyl-[4-amino-5-hydroxymethyl-2-methylpyrimidine phosphate synthase] + (2S)-2-amino-5-hydroxy-4-oxopentanoyl-[4-amino-5-hydroxymethyl-2-methylpyrimidine phosphate synthase] + 4-amino-2-methyl-5-(phosphooxymethyl)pyrimidine + 3-oxopropanoate + 2 Fe(2+) + 2 H(+)</text>
        <dbReference type="Rhea" id="RHEA:65756"/>
        <dbReference type="Rhea" id="RHEA-COMP:16892"/>
        <dbReference type="Rhea" id="RHEA-COMP:16893"/>
        <dbReference type="Rhea" id="RHEA-COMP:16894"/>
        <dbReference type="Rhea" id="RHEA-COMP:16895"/>
        <dbReference type="ChEBI" id="CHEBI:15377"/>
        <dbReference type="ChEBI" id="CHEBI:15378"/>
        <dbReference type="ChEBI" id="CHEBI:29033"/>
        <dbReference type="ChEBI" id="CHEBI:29034"/>
        <dbReference type="ChEBI" id="CHEBI:29969"/>
        <dbReference type="ChEBI" id="CHEBI:29979"/>
        <dbReference type="ChEBI" id="CHEBI:33190"/>
        <dbReference type="ChEBI" id="CHEBI:58354"/>
        <dbReference type="ChEBI" id="CHEBI:143915"/>
        <dbReference type="ChEBI" id="CHEBI:157692"/>
    </reaction>
    <physiologicalReaction direction="left-to-right" evidence="11">
        <dbReference type="Rhea" id="RHEA:65757"/>
    </physiologicalReaction>
</comment>
<evidence type="ECO:0000313" key="14">
    <source>
        <dbReference type="Proteomes" id="UP000245125"/>
    </source>
</evidence>
<sequence>MERNGLRIKAAFDCIWRKDRVKHKASAEWFPFLALAALVFFTATESMAGTELKKASFIPQWSPQAQFAGYYVAYEKGFYRQHGIDLKIIQGGPERTPTEYLKKGGADFATTWLSTAIELRSRGERIVNIGQIIQRSALMLIARKSDGILSPSDLEGKKVGIWGGDFSIQPRAFLRKYGLKVKIVPQSFSVNLFLRGGVDATSAMWYNEYHTIINSGVDPEELTTFFFDAYGLNFPEDGIYASEKLCMRDPELCSAFLKASLQGWDYAFSHQEEALDIVMKYMSAAKIPASRIHQKWMLMRMKDIIMTVRSMPGVLDMKDYETVCRELQKSGLIKKPPEFTSFYRGRQADAQ</sequence>
<dbReference type="Gene3D" id="3.40.190.10">
    <property type="entry name" value="Periplasmic binding protein-like II"/>
    <property type="match status" value="2"/>
</dbReference>